<gene>
    <name evidence="8" type="ORF">FPQ13_12285</name>
</gene>
<dbReference type="Pfam" id="PF00892">
    <property type="entry name" value="EamA"/>
    <property type="match status" value="2"/>
</dbReference>
<keyword evidence="9" id="KW-1185">Reference proteome</keyword>
<dbReference type="InterPro" id="IPR037185">
    <property type="entry name" value="EmrE-like"/>
</dbReference>
<comment type="caution">
    <text evidence="8">The sequence shown here is derived from an EMBL/GenBank/DDBJ whole genome shotgun (WGS) entry which is preliminary data.</text>
</comment>
<dbReference type="SUPFAM" id="SSF103481">
    <property type="entry name" value="Multidrug resistance efflux transporter EmrE"/>
    <property type="match status" value="2"/>
</dbReference>
<dbReference type="EMBL" id="VMHE01000036">
    <property type="protein sequence ID" value="TSJ60092.1"/>
    <property type="molecule type" value="Genomic_DNA"/>
</dbReference>
<evidence type="ECO:0000313" key="8">
    <source>
        <dbReference type="EMBL" id="TSJ60092.1"/>
    </source>
</evidence>
<evidence type="ECO:0000256" key="3">
    <source>
        <dbReference type="ARBA" id="ARBA00022692"/>
    </source>
</evidence>
<dbReference type="GO" id="GO:0016020">
    <property type="term" value="C:membrane"/>
    <property type="evidence" value="ECO:0007669"/>
    <property type="project" value="UniProtKB-SubCell"/>
</dbReference>
<evidence type="ECO:0000256" key="2">
    <source>
        <dbReference type="ARBA" id="ARBA00007362"/>
    </source>
</evidence>
<comment type="subcellular location">
    <subcellularLocation>
        <location evidence="1">Endomembrane system</location>
        <topology evidence="1">Multi-pass membrane protein</topology>
    </subcellularLocation>
</comment>
<evidence type="ECO:0000256" key="1">
    <source>
        <dbReference type="ARBA" id="ARBA00004127"/>
    </source>
</evidence>
<organism evidence="8 9">
    <name type="scientific">Allobacillus salarius</name>
    <dbReference type="NCBI Taxonomy" id="1955272"/>
    <lineage>
        <taxon>Bacteria</taxon>
        <taxon>Bacillati</taxon>
        <taxon>Bacillota</taxon>
        <taxon>Bacilli</taxon>
        <taxon>Bacillales</taxon>
        <taxon>Bacillaceae</taxon>
        <taxon>Allobacillus</taxon>
    </lineage>
</organism>
<dbReference type="InterPro" id="IPR050638">
    <property type="entry name" value="AA-Vitamin_Transporters"/>
</dbReference>
<feature type="transmembrane region" description="Helical" evidence="6">
    <location>
        <begin position="149"/>
        <end position="169"/>
    </location>
</feature>
<dbReference type="AlphaFoldDB" id="A0A556P6S9"/>
<accession>A0A556P6S9</accession>
<sequence length="299" mass="33291">MTKNKSVISVSLLLLLSLLWGSSFLFTKILVEDLHPVSLIFIRCLFGLVMLGPILYFKRISIKRKLTFTFVSSLSLAAGIPWMLMAFSLVSLHSSVSGILNSFTSIFTFVLSLIFLKVKPLANQLVSLVLGMLALIILFLDTLQVDAFGFFSVGLMLTCTLCYATNSIIAGRYFQGISPFVLGFYTLLFGMIINGIPTIFIQPEVFLLLASWEILIPVAILGFLSSGLGYVIFYQLIENGGPVYATFVTFLIPFVSVLLGVVVLNEPFRVYMIIGGVMIFFALVAMNWHLFRRRKIKVT</sequence>
<feature type="transmembrane region" description="Helical" evidence="6">
    <location>
        <begin position="125"/>
        <end position="143"/>
    </location>
</feature>
<dbReference type="Proteomes" id="UP000316425">
    <property type="component" value="Unassembled WGS sequence"/>
</dbReference>
<feature type="transmembrane region" description="Helical" evidence="6">
    <location>
        <begin position="214"/>
        <end position="236"/>
    </location>
</feature>
<dbReference type="RefSeq" id="WP_144089618.1">
    <property type="nucleotide sequence ID" value="NZ_VMHE01000036.1"/>
</dbReference>
<reference evidence="8 9" key="1">
    <citation type="submission" date="2019-07" db="EMBL/GenBank/DDBJ databases">
        <title>Allobacillus sp. nov. SKP isolated from shrimp paste of Euphausiacea.</title>
        <authorList>
            <person name="Kanchanasin P."/>
            <person name="Tanasupawat S."/>
            <person name="Shi W."/>
            <person name="Wu L."/>
            <person name="Ma J."/>
        </authorList>
    </citation>
    <scope>NUCLEOTIDE SEQUENCE [LARGE SCALE GENOMIC DNA]</scope>
    <source>
        <strain evidence="8 9">SKP4-8</strain>
    </source>
</reference>
<feature type="transmembrane region" description="Helical" evidence="6">
    <location>
        <begin position="68"/>
        <end position="92"/>
    </location>
</feature>
<dbReference type="InterPro" id="IPR000620">
    <property type="entry name" value="EamA_dom"/>
</dbReference>
<keyword evidence="5 6" id="KW-0472">Membrane</keyword>
<evidence type="ECO:0000256" key="4">
    <source>
        <dbReference type="ARBA" id="ARBA00022989"/>
    </source>
</evidence>
<feature type="transmembrane region" description="Helical" evidence="6">
    <location>
        <begin position="270"/>
        <end position="291"/>
    </location>
</feature>
<evidence type="ECO:0000313" key="9">
    <source>
        <dbReference type="Proteomes" id="UP000316425"/>
    </source>
</evidence>
<comment type="similarity">
    <text evidence="2">Belongs to the EamA transporter family.</text>
</comment>
<feature type="transmembrane region" description="Helical" evidence="6">
    <location>
        <begin position="98"/>
        <end position="118"/>
    </location>
</feature>
<dbReference type="PANTHER" id="PTHR32322">
    <property type="entry name" value="INNER MEMBRANE TRANSPORTER"/>
    <property type="match status" value="1"/>
</dbReference>
<evidence type="ECO:0000259" key="7">
    <source>
        <dbReference type="Pfam" id="PF00892"/>
    </source>
</evidence>
<dbReference type="PANTHER" id="PTHR32322:SF9">
    <property type="entry name" value="AMINO-ACID METABOLITE EFFLUX PUMP-RELATED"/>
    <property type="match status" value="1"/>
</dbReference>
<proteinExistence type="inferred from homology"/>
<dbReference type="OrthoDB" id="67135at2"/>
<protein>
    <submittedName>
        <fullName evidence="8">DMT family transporter</fullName>
    </submittedName>
</protein>
<feature type="transmembrane region" description="Helical" evidence="6">
    <location>
        <begin position="181"/>
        <end position="202"/>
    </location>
</feature>
<feature type="transmembrane region" description="Helical" evidence="6">
    <location>
        <begin position="37"/>
        <end position="56"/>
    </location>
</feature>
<keyword evidence="4 6" id="KW-1133">Transmembrane helix</keyword>
<keyword evidence="3 6" id="KW-0812">Transmembrane</keyword>
<feature type="transmembrane region" description="Helical" evidence="6">
    <location>
        <begin position="243"/>
        <end position="264"/>
    </location>
</feature>
<evidence type="ECO:0000256" key="5">
    <source>
        <dbReference type="ARBA" id="ARBA00023136"/>
    </source>
</evidence>
<feature type="domain" description="EamA" evidence="7">
    <location>
        <begin position="153"/>
        <end position="287"/>
    </location>
</feature>
<evidence type="ECO:0000256" key="6">
    <source>
        <dbReference type="SAM" id="Phobius"/>
    </source>
</evidence>
<feature type="domain" description="EamA" evidence="7">
    <location>
        <begin position="9"/>
        <end position="139"/>
    </location>
</feature>
<name>A0A556P6S9_9BACI</name>